<proteinExistence type="predicted"/>
<keyword evidence="2" id="KW-1185">Reference proteome</keyword>
<reference evidence="1 2" key="1">
    <citation type="journal article" date="2021" name="Plant Biotechnol. J.">
        <title>Multi-omics assisted identification of the key and species-specific regulatory components of drought-tolerant mechanisms in Gossypium stocksii.</title>
        <authorList>
            <person name="Yu D."/>
            <person name="Ke L."/>
            <person name="Zhang D."/>
            <person name="Wu Y."/>
            <person name="Sun Y."/>
            <person name="Mei J."/>
            <person name="Sun J."/>
            <person name="Sun Y."/>
        </authorList>
    </citation>
    <scope>NUCLEOTIDE SEQUENCE [LARGE SCALE GENOMIC DNA]</scope>
    <source>
        <strain evidence="2">cv. E1</strain>
        <tissue evidence="1">Leaf</tissue>
    </source>
</reference>
<protein>
    <submittedName>
        <fullName evidence="1">Uncharacterized protein</fullName>
    </submittedName>
</protein>
<dbReference type="AlphaFoldDB" id="A0A9D3VQG2"/>
<evidence type="ECO:0000313" key="2">
    <source>
        <dbReference type="Proteomes" id="UP000828251"/>
    </source>
</evidence>
<dbReference type="Proteomes" id="UP000828251">
    <property type="component" value="Unassembled WGS sequence"/>
</dbReference>
<gene>
    <name evidence="1" type="ORF">J1N35_018499</name>
</gene>
<dbReference type="EMBL" id="JAIQCV010000006">
    <property type="protein sequence ID" value="KAH1091242.1"/>
    <property type="molecule type" value="Genomic_DNA"/>
</dbReference>
<name>A0A9D3VQG2_9ROSI</name>
<sequence length="89" mass="9778">MSVSMPYGFREKEMCICMLKSDVSSPMELPLGPITRARAKRFQEAVASYIARVWVEGMAEHQVASSNSSMCAILQADLAYASSIELNSV</sequence>
<comment type="caution">
    <text evidence="1">The sequence shown here is derived from an EMBL/GenBank/DDBJ whole genome shotgun (WGS) entry which is preliminary data.</text>
</comment>
<evidence type="ECO:0000313" key="1">
    <source>
        <dbReference type="EMBL" id="KAH1091242.1"/>
    </source>
</evidence>
<organism evidence="1 2">
    <name type="scientific">Gossypium stocksii</name>
    <dbReference type="NCBI Taxonomy" id="47602"/>
    <lineage>
        <taxon>Eukaryota</taxon>
        <taxon>Viridiplantae</taxon>
        <taxon>Streptophyta</taxon>
        <taxon>Embryophyta</taxon>
        <taxon>Tracheophyta</taxon>
        <taxon>Spermatophyta</taxon>
        <taxon>Magnoliopsida</taxon>
        <taxon>eudicotyledons</taxon>
        <taxon>Gunneridae</taxon>
        <taxon>Pentapetalae</taxon>
        <taxon>rosids</taxon>
        <taxon>malvids</taxon>
        <taxon>Malvales</taxon>
        <taxon>Malvaceae</taxon>
        <taxon>Malvoideae</taxon>
        <taxon>Gossypium</taxon>
    </lineage>
</organism>
<dbReference type="OrthoDB" id="912587at2759"/>
<accession>A0A9D3VQG2</accession>